<name>A0A151H3F6_TOXGO</name>
<organism evidence="1 2">
    <name type="scientific">Toxoplasma gondii TgCatPRC2</name>
    <dbReference type="NCBI Taxonomy" id="1130821"/>
    <lineage>
        <taxon>Eukaryota</taxon>
        <taxon>Sar</taxon>
        <taxon>Alveolata</taxon>
        <taxon>Apicomplexa</taxon>
        <taxon>Conoidasida</taxon>
        <taxon>Coccidia</taxon>
        <taxon>Eucoccidiorida</taxon>
        <taxon>Eimeriorina</taxon>
        <taxon>Sarcocystidae</taxon>
        <taxon>Toxoplasma</taxon>
    </lineage>
</organism>
<dbReference type="Proteomes" id="UP000075225">
    <property type="component" value="Unassembled WGS sequence"/>
</dbReference>
<evidence type="ECO:0000313" key="2">
    <source>
        <dbReference type="Proteomes" id="UP000075225"/>
    </source>
</evidence>
<reference evidence="2" key="1">
    <citation type="submission" date="2016-03" db="EMBL/GenBank/DDBJ databases">
        <authorList>
            <person name="Sibley D."/>
            <person name="Venepally P."/>
            <person name="Karamycheva S."/>
            <person name="Hadjithomas M."/>
            <person name="Khan A."/>
            <person name="Brunk B."/>
            <person name="Roos D."/>
            <person name="Caler E."/>
            <person name="Lorenzi H."/>
        </authorList>
    </citation>
    <scope>NUCLEOTIDE SEQUENCE [LARGE SCALE GENOMIC DNA]</scope>
    <source>
        <strain evidence="2">TgCatPRC2</strain>
    </source>
</reference>
<accession>A0A151H3F6</accession>
<evidence type="ECO:0000313" key="1">
    <source>
        <dbReference type="EMBL" id="KYK63880.1"/>
    </source>
</evidence>
<feature type="non-terminal residue" evidence="1">
    <location>
        <position position="1"/>
    </location>
</feature>
<proteinExistence type="predicted"/>
<feature type="non-terminal residue" evidence="1">
    <location>
        <position position="32"/>
    </location>
</feature>
<dbReference type="EMBL" id="AHZP02002495">
    <property type="protein sequence ID" value="KYK63880.1"/>
    <property type="molecule type" value="Genomic_DNA"/>
</dbReference>
<gene>
    <name evidence="1" type="ORF">TGPRC2_211350B</name>
</gene>
<protein>
    <submittedName>
        <fullName evidence="1">CBS domain-containing protein</fullName>
    </submittedName>
</protein>
<sequence length="32" mass="3447">WRSASCCNSSVVASTLSMTTHRCSSSSRPSNR</sequence>
<comment type="caution">
    <text evidence="1">The sequence shown here is derived from an EMBL/GenBank/DDBJ whole genome shotgun (WGS) entry which is preliminary data.</text>
</comment>
<dbReference type="AlphaFoldDB" id="A0A151H3F6"/>
<dbReference type="VEuPathDB" id="ToxoDB:TGPRC2_211350B"/>